<dbReference type="InterPro" id="IPR017938">
    <property type="entry name" value="Riboflavin_synthase-like_b-brl"/>
</dbReference>
<dbReference type="Gene3D" id="3.40.50.80">
    <property type="entry name" value="Nucleotide-binding domain of ferredoxin-NADP reductase (FNR) module"/>
    <property type="match status" value="1"/>
</dbReference>
<proteinExistence type="predicted"/>
<evidence type="ECO:0000256" key="1">
    <source>
        <dbReference type="ARBA" id="ARBA00001917"/>
    </source>
</evidence>
<accession>A0AAN8PNG9</accession>
<dbReference type="InterPro" id="IPR001709">
    <property type="entry name" value="Flavoprot_Pyr_Nucl_cyt_Rdtase"/>
</dbReference>
<comment type="caution">
    <text evidence="11">The sequence shown here is derived from an EMBL/GenBank/DDBJ whole genome shotgun (WGS) entry which is preliminary data.</text>
</comment>
<organism evidence="11 12">
    <name type="scientific">Polyplax serrata</name>
    <name type="common">Common mouse louse</name>
    <dbReference type="NCBI Taxonomy" id="468196"/>
    <lineage>
        <taxon>Eukaryota</taxon>
        <taxon>Metazoa</taxon>
        <taxon>Ecdysozoa</taxon>
        <taxon>Arthropoda</taxon>
        <taxon>Hexapoda</taxon>
        <taxon>Insecta</taxon>
        <taxon>Pterygota</taxon>
        <taxon>Neoptera</taxon>
        <taxon>Paraneoptera</taxon>
        <taxon>Psocodea</taxon>
        <taxon>Troctomorpha</taxon>
        <taxon>Phthiraptera</taxon>
        <taxon>Anoplura</taxon>
        <taxon>Polyplacidae</taxon>
        <taxon>Polyplax</taxon>
    </lineage>
</organism>
<dbReference type="PROSITE" id="PS51384">
    <property type="entry name" value="FAD_FR"/>
    <property type="match status" value="1"/>
</dbReference>
<dbReference type="GO" id="GO:0005829">
    <property type="term" value="C:cytosol"/>
    <property type="evidence" value="ECO:0007669"/>
    <property type="project" value="TreeGrafter"/>
</dbReference>
<dbReference type="PANTHER" id="PTHR19384">
    <property type="entry name" value="NITRIC OXIDE SYNTHASE-RELATED"/>
    <property type="match status" value="1"/>
</dbReference>
<dbReference type="Proteomes" id="UP001372834">
    <property type="component" value="Unassembled WGS sequence"/>
</dbReference>
<evidence type="ECO:0000256" key="9">
    <source>
        <dbReference type="ARBA" id="ARBA00040659"/>
    </source>
</evidence>
<dbReference type="FunFam" id="1.20.990.10:FF:000007">
    <property type="entry name" value="Methionine synthase reductase"/>
    <property type="match status" value="1"/>
</dbReference>
<dbReference type="InterPro" id="IPR003097">
    <property type="entry name" value="CysJ-like_FAD-binding"/>
</dbReference>
<dbReference type="SUPFAM" id="SSF63380">
    <property type="entry name" value="Riboflavin synthase domain-like"/>
    <property type="match status" value="1"/>
</dbReference>
<protein>
    <recommendedName>
        <fullName evidence="9">Methionine synthase reductase</fullName>
        <ecNumber evidence="8">1.16.1.8</ecNumber>
    </recommendedName>
</protein>
<dbReference type="InterPro" id="IPR023173">
    <property type="entry name" value="NADPH_Cyt_P450_Rdtase_alpha"/>
</dbReference>
<dbReference type="GO" id="GO:0050667">
    <property type="term" value="P:homocysteine metabolic process"/>
    <property type="evidence" value="ECO:0007669"/>
    <property type="project" value="TreeGrafter"/>
</dbReference>
<dbReference type="InterPro" id="IPR039261">
    <property type="entry name" value="FNR_nucleotide-bd"/>
</dbReference>
<evidence type="ECO:0000313" key="11">
    <source>
        <dbReference type="EMBL" id="KAK6639717.1"/>
    </source>
</evidence>
<feature type="domain" description="FAD-binding FR-type" evidence="10">
    <location>
        <begin position="49"/>
        <end position="292"/>
    </location>
</feature>
<dbReference type="InterPro" id="IPR001433">
    <property type="entry name" value="OxRdtase_FAD/NAD-bd"/>
</dbReference>
<dbReference type="PANTHER" id="PTHR19384:SF84">
    <property type="entry name" value="METHIONINE SYNTHASE REDUCTASE"/>
    <property type="match status" value="1"/>
</dbReference>
<dbReference type="PRINTS" id="PR00371">
    <property type="entry name" value="FPNCR"/>
</dbReference>
<keyword evidence="6" id="KW-0521">NADP</keyword>
<comment type="cofactor">
    <cofactor evidence="1">
        <name>FMN</name>
        <dbReference type="ChEBI" id="CHEBI:58210"/>
    </cofactor>
</comment>
<evidence type="ECO:0000256" key="6">
    <source>
        <dbReference type="ARBA" id="ARBA00022857"/>
    </source>
</evidence>
<dbReference type="InterPro" id="IPR017927">
    <property type="entry name" value="FAD-bd_FR_type"/>
</dbReference>
<dbReference type="GO" id="GO:0009086">
    <property type="term" value="P:methionine biosynthetic process"/>
    <property type="evidence" value="ECO:0007669"/>
    <property type="project" value="TreeGrafter"/>
</dbReference>
<evidence type="ECO:0000256" key="4">
    <source>
        <dbReference type="ARBA" id="ARBA00022643"/>
    </source>
</evidence>
<dbReference type="FunFam" id="3.40.50.80:FF:000001">
    <property type="entry name" value="NADPH--cytochrome P450 reductase 1"/>
    <property type="match status" value="1"/>
</dbReference>
<evidence type="ECO:0000256" key="3">
    <source>
        <dbReference type="ARBA" id="ARBA00022630"/>
    </source>
</evidence>
<dbReference type="Gene3D" id="2.40.30.10">
    <property type="entry name" value="Translation factors"/>
    <property type="match status" value="1"/>
</dbReference>
<evidence type="ECO:0000256" key="7">
    <source>
        <dbReference type="ARBA" id="ARBA00023002"/>
    </source>
</evidence>
<dbReference type="EMBL" id="JAWJWE010000003">
    <property type="protein sequence ID" value="KAK6639717.1"/>
    <property type="molecule type" value="Genomic_DNA"/>
</dbReference>
<keyword evidence="7" id="KW-0560">Oxidoreductase</keyword>
<dbReference type="GO" id="GO:0030586">
    <property type="term" value="F:[methionine synthase] reductase (NADPH) activity"/>
    <property type="evidence" value="ECO:0007669"/>
    <property type="project" value="UniProtKB-EC"/>
</dbReference>
<comment type="cofactor">
    <cofactor evidence="2">
        <name>FAD</name>
        <dbReference type="ChEBI" id="CHEBI:57692"/>
    </cofactor>
</comment>
<reference evidence="11 12" key="1">
    <citation type="submission" date="2023-10" db="EMBL/GenBank/DDBJ databases">
        <title>Genomes of two closely related lineages of the louse Polyplax serrata with different host specificities.</title>
        <authorList>
            <person name="Martinu J."/>
            <person name="Tarabai H."/>
            <person name="Stefka J."/>
            <person name="Hypsa V."/>
        </authorList>
    </citation>
    <scope>NUCLEOTIDE SEQUENCE [LARGE SCALE GENOMIC DNA]</scope>
    <source>
        <strain evidence="11">HR10_N</strain>
    </source>
</reference>
<gene>
    <name evidence="11" type="ORF">RUM43_007992</name>
</gene>
<name>A0AAN8PNG9_POLSC</name>
<keyword evidence="4" id="KW-0288">FMN</keyword>
<keyword evidence="3" id="KW-0285">Flavoprotein</keyword>
<evidence type="ECO:0000313" key="12">
    <source>
        <dbReference type="Proteomes" id="UP001372834"/>
    </source>
</evidence>
<sequence length="445" mass="51185">MTLLDTSSSDEKRHFKIPNLPDEFLEIEFLNDNDGEIMEIQQSCPFAISTVTPECIINARRLTYGDDIKETYSVELSNKFSSYKPGDTIGILTETRQQDINVLFSHLGIKSLAERKIKVLKKLNSNKNNHLDFPYIDKVTTLNTIFKSCVDIYSSPRKLLIRVLSNYTKDENEKMKLEKLCSIEGSKFYTATILEKKMTFLDFILMFKTCCPPIPRLLENLPKLLPRPYSIASSPLASENKIKLIFSVTKMPNTTLCEGLCTGMLKSIINKGHIEESSLKFFFRKSNGFNLPEDNVPLILIGPGTGIAPFLGFLEHRKLQEIYGTIWLFYGCRYRARDFLFEEELNEFVNSGILTRLIVAFSRECDANAKYVQDNLKRYGKEIMDLIFNENAVIYVCGDAKRMGKDIQNTFVELFEHHQGVTNKAAINIVKQLQKDKRYLQDLWM</sequence>
<dbReference type="GO" id="GO:0010181">
    <property type="term" value="F:FMN binding"/>
    <property type="evidence" value="ECO:0007669"/>
    <property type="project" value="TreeGrafter"/>
</dbReference>
<evidence type="ECO:0000256" key="8">
    <source>
        <dbReference type="ARBA" id="ARBA00039088"/>
    </source>
</evidence>
<evidence type="ECO:0000256" key="2">
    <source>
        <dbReference type="ARBA" id="ARBA00001974"/>
    </source>
</evidence>
<keyword evidence="5" id="KW-0274">FAD</keyword>
<dbReference type="SUPFAM" id="SSF52343">
    <property type="entry name" value="Ferredoxin reductase-like, C-terminal NADP-linked domain"/>
    <property type="match status" value="1"/>
</dbReference>
<dbReference type="GO" id="GO:0050660">
    <property type="term" value="F:flavin adenine dinucleotide binding"/>
    <property type="evidence" value="ECO:0007669"/>
    <property type="project" value="TreeGrafter"/>
</dbReference>
<evidence type="ECO:0000256" key="5">
    <source>
        <dbReference type="ARBA" id="ARBA00022827"/>
    </source>
</evidence>
<dbReference type="AlphaFoldDB" id="A0AAN8PNG9"/>
<dbReference type="EC" id="1.16.1.8" evidence="8"/>
<dbReference type="Pfam" id="PF00175">
    <property type="entry name" value="NAD_binding_1"/>
    <property type="match status" value="1"/>
</dbReference>
<evidence type="ECO:0000259" key="10">
    <source>
        <dbReference type="PROSITE" id="PS51384"/>
    </source>
</evidence>
<dbReference type="Gene3D" id="1.20.990.10">
    <property type="entry name" value="NADPH-cytochrome p450 Reductase, Chain A, domain 3"/>
    <property type="match status" value="1"/>
</dbReference>
<dbReference type="Pfam" id="PF00667">
    <property type="entry name" value="FAD_binding_1"/>
    <property type="match status" value="1"/>
</dbReference>